<evidence type="ECO:0000313" key="6">
    <source>
        <dbReference type="Proteomes" id="UP000054144"/>
    </source>
</evidence>
<name>A0A0D7A3E5_9AGAR</name>
<proteinExistence type="inferred from homology"/>
<dbReference type="InterPro" id="IPR000235">
    <property type="entry name" value="Ribosomal_uS7"/>
</dbReference>
<evidence type="ECO:0000256" key="1">
    <source>
        <dbReference type="ARBA" id="ARBA00007151"/>
    </source>
</evidence>
<keyword evidence="3" id="KW-0687">Ribonucleoprotein</keyword>
<protein>
    <submittedName>
        <fullName evidence="5">Ribosomal protein S7</fullName>
    </submittedName>
</protein>
<keyword evidence="6" id="KW-1185">Reference proteome</keyword>
<feature type="non-terminal residue" evidence="5">
    <location>
        <position position="1"/>
    </location>
</feature>
<dbReference type="GO" id="GO:1990904">
    <property type="term" value="C:ribonucleoprotein complex"/>
    <property type="evidence" value="ECO:0007669"/>
    <property type="project" value="UniProtKB-KW"/>
</dbReference>
<dbReference type="GO" id="GO:0005840">
    <property type="term" value="C:ribosome"/>
    <property type="evidence" value="ECO:0007669"/>
    <property type="project" value="UniProtKB-KW"/>
</dbReference>
<dbReference type="AlphaFoldDB" id="A0A0D7A3E5"/>
<sequence length="144" mass="16160">AFINIPPDSDPLLRFISNVIMRRGRRAMADKVVARTLMHIHALTRSPPLPIVRLAVALASPALRVDSHKEGAKVFQRPRPLGERARTGTAIRWILKSAKRHRSRTVEQNLALELLSIIQCRNSPKDNPVLKMKGDLHAFAVANR</sequence>
<dbReference type="Pfam" id="PF00177">
    <property type="entry name" value="Ribosomal_S7"/>
    <property type="match status" value="1"/>
</dbReference>
<dbReference type="InterPro" id="IPR023798">
    <property type="entry name" value="Ribosomal_uS7_dom"/>
</dbReference>
<evidence type="ECO:0000259" key="4">
    <source>
        <dbReference type="Pfam" id="PF00177"/>
    </source>
</evidence>
<feature type="non-terminal residue" evidence="5">
    <location>
        <position position="144"/>
    </location>
</feature>
<organism evidence="5 6">
    <name type="scientific">Fistulina hepatica ATCC 64428</name>
    <dbReference type="NCBI Taxonomy" id="1128425"/>
    <lineage>
        <taxon>Eukaryota</taxon>
        <taxon>Fungi</taxon>
        <taxon>Dikarya</taxon>
        <taxon>Basidiomycota</taxon>
        <taxon>Agaricomycotina</taxon>
        <taxon>Agaricomycetes</taxon>
        <taxon>Agaricomycetidae</taxon>
        <taxon>Agaricales</taxon>
        <taxon>Fistulinaceae</taxon>
        <taxon>Fistulina</taxon>
    </lineage>
</organism>
<dbReference type="PIRSF" id="PIRSF002122">
    <property type="entry name" value="RPS7p_RPS7a_RPS5e_RPS7o"/>
    <property type="match status" value="1"/>
</dbReference>
<dbReference type="Gene3D" id="1.10.455.10">
    <property type="entry name" value="Ribosomal protein S7 domain"/>
    <property type="match status" value="1"/>
</dbReference>
<dbReference type="GO" id="GO:0006412">
    <property type="term" value="P:translation"/>
    <property type="evidence" value="ECO:0007669"/>
    <property type="project" value="InterPro"/>
</dbReference>
<keyword evidence="2 5" id="KW-0689">Ribosomal protein</keyword>
<dbReference type="EMBL" id="KN882064">
    <property type="protein sequence ID" value="KIY44889.1"/>
    <property type="molecule type" value="Genomic_DNA"/>
</dbReference>
<dbReference type="OrthoDB" id="9972728at2759"/>
<feature type="domain" description="Small ribosomal subunit protein uS7" evidence="4">
    <location>
        <begin position="16"/>
        <end position="144"/>
    </location>
</feature>
<dbReference type="Proteomes" id="UP000054144">
    <property type="component" value="Unassembled WGS sequence"/>
</dbReference>
<evidence type="ECO:0000256" key="3">
    <source>
        <dbReference type="ARBA" id="ARBA00023274"/>
    </source>
</evidence>
<dbReference type="SUPFAM" id="SSF47973">
    <property type="entry name" value="Ribosomal protein S7"/>
    <property type="match status" value="1"/>
</dbReference>
<reference evidence="5 6" key="1">
    <citation type="journal article" date="2015" name="Fungal Genet. Biol.">
        <title>Evolution of novel wood decay mechanisms in Agaricales revealed by the genome sequences of Fistulina hepatica and Cylindrobasidium torrendii.</title>
        <authorList>
            <person name="Floudas D."/>
            <person name="Held B.W."/>
            <person name="Riley R."/>
            <person name="Nagy L.G."/>
            <person name="Koehler G."/>
            <person name="Ransdell A.S."/>
            <person name="Younus H."/>
            <person name="Chow J."/>
            <person name="Chiniquy J."/>
            <person name="Lipzen A."/>
            <person name="Tritt A."/>
            <person name="Sun H."/>
            <person name="Haridas S."/>
            <person name="LaButti K."/>
            <person name="Ohm R.A."/>
            <person name="Kues U."/>
            <person name="Blanchette R.A."/>
            <person name="Grigoriev I.V."/>
            <person name="Minto R.E."/>
            <person name="Hibbett D.S."/>
        </authorList>
    </citation>
    <scope>NUCLEOTIDE SEQUENCE [LARGE SCALE GENOMIC DNA]</scope>
    <source>
        <strain evidence="5 6">ATCC 64428</strain>
    </source>
</reference>
<evidence type="ECO:0000256" key="2">
    <source>
        <dbReference type="ARBA" id="ARBA00022980"/>
    </source>
</evidence>
<dbReference type="PANTHER" id="PTHR11205">
    <property type="entry name" value="RIBOSOMAL PROTEIN S7"/>
    <property type="match status" value="1"/>
</dbReference>
<comment type="similarity">
    <text evidence="1">Belongs to the universal ribosomal protein uS7 family.</text>
</comment>
<evidence type="ECO:0000313" key="5">
    <source>
        <dbReference type="EMBL" id="KIY44889.1"/>
    </source>
</evidence>
<dbReference type="InterPro" id="IPR036823">
    <property type="entry name" value="Ribosomal_uS7_dom_sf"/>
</dbReference>
<accession>A0A0D7A3E5</accession>
<gene>
    <name evidence="5" type="ORF">FISHEDRAFT_29770</name>
</gene>